<dbReference type="OrthoDB" id="267397at2759"/>
<accession>A0A2G8KE84</accession>
<gene>
    <name evidence="2" type="ORF">BSL78_16866</name>
</gene>
<sequence length="199" mass="22347">MVQNNAEEKVFRLPCKNLCSKVVERRQNVERAESYERCQVYAGGSKLDDVLEVNKPVDKKALAEEEKKGATKEPFCKMKLHKKILDKGVPDDAMPGIKGVHERLPSVPVSGMVNKANSKVRLTFKLELDQIWIGTKGHSTRAHRGFTVLDLLGPCAIRECNQRYHSRQVALLLTLGLEVKNVVCSLADVISMTNNNYPF</sequence>
<evidence type="ECO:0000313" key="2">
    <source>
        <dbReference type="EMBL" id="PIK46280.1"/>
    </source>
</evidence>
<dbReference type="InterPro" id="IPR057455">
    <property type="entry name" value="UBFD1_C"/>
</dbReference>
<feature type="domain" description="UBFD1 PH-like C-terminal" evidence="1">
    <location>
        <begin position="83"/>
        <end position="141"/>
    </location>
</feature>
<dbReference type="PANTHER" id="PTHR16470:SF0">
    <property type="entry name" value="UBIQUITIN DOMAIN-CONTAINING PROTEIN UBFD1"/>
    <property type="match status" value="1"/>
</dbReference>
<keyword evidence="3" id="KW-1185">Reference proteome</keyword>
<dbReference type="Pfam" id="PF25343">
    <property type="entry name" value="PH_UBFD1_C"/>
    <property type="match status" value="1"/>
</dbReference>
<comment type="caution">
    <text evidence="2">The sequence shown here is derived from an EMBL/GenBank/DDBJ whole genome shotgun (WGS) entry which is preliminary data.</text>
</comment>
<dbReference type="AlphaFoldDB" id="A0A2G8KE84"/>
<dbReference type="STRING" id="307972.A0A2G8KE84"/>
<name>A0A2G8KE84_STIJA</name>
<protein>
    <submittedName>
        <fullName evidence="2">Putative ubiquitin domain-containing protein UBFD1 isoform X9</fullName>
    </submittedName>
</protein>
<dbReference type="Proteomes" id="UP000230750">
    <property type="component" value="Unassembled WGS sequence"/>
</dbReference>
<proteinExistence type="predicted"/>
<dbReference type="EMBL" id="MRZV01000655">
    <property type="protein sequence ID" value="PIK46280.1"/>
    <property type="molecule type" value="Genomic_DNA"/>
</dbReference>
<dbReference type="PANTHER" id="PTHR16470">
    <property type="entry name" value="UBIQUITIN DOMAIN-CONTAINING PROTEIN UBFD1"/>
    <property type="match status" value="1"/>
</dbReference>
<evidence type="ECO:0000259" key="1">
    <source>
        <dbReference type="Pfam" id="PF25343"/>
    </source>
</evidence>
<dbReference type="GO" id="GO:0003723">
    <property type="term" value="F:RNA binding"/>
    <property type="evidence" value="ECO:0007669"/>
    <property type="project" value="TreeGrafter"/>
</dbReference>
<reference evidence="2 3" key="1">
    <citation type="journal article" date="2017" name="PLoS Biol.">
        <title>The sea cucumber genome provides insights into morphological evolution and visceral regeneration.</title>
        <authorList>
            <person name="Zhang X."/>
            <person name="Sun L."/>
            <person name="Yuan J."/>
            <person name="Sun Y."/>
            <person name="Gao Y."/>
            <person name="Zhang L."/>
            <person name="Li S."/>
            <person name="Dai H."/>
            <person name="Hamel J.F."/>
            <person name="Liu C."/>
            <person name="Yu Y."/>
            <person name="Liu S."/>
            <person name="Lin W."/>
            <person name="Guo K."/>
            <person name="Jin S."/>
            <person name="Xu P."/>
            <person name="Storey K.B."/>
            <person name="Huan P."/>
            <person name="Zhang T."/>
            <person name="Zhou Y."/>
            <person name="Zhang J."/>
            <person name="Lin C."/>
            <person name="Li X."/>
            <person name="Xing L."/>
            <person name="Huo D."/>
            <person name="Sun M."/>
            <person name="Wang L."/>
            <person name="Mercier A."/>
            <person name="Li F."/>
            <person name="Yang H."/>
            <person name="Xiang J."/>
        </authorList>
    </citation>
    <scope>NUCLEOTIDE SEQUENCE [LARGE SCALE GENOMIC DNA]</scope>
    <source>
        <strain evidence="2">Shaxun</strain>
        <tissue evidence="2">Muscle</tissue>
    </source>
</reference>
<organism evidence="2 3">
    <name type="scientific">Stichopus japonicus</name>
    <name type="common">Sea cucumber</name>
    <dbReference type="NCBI Taxonomy" id="307972"/>
    <lineage>
        <taxon>Eukaryota</taxon>
        <taxon>Metazoa</taxon>
        <taxon>Echinodermata</taxon>
        <taxon>Eleutherozoa</taxon>
        <taxon>Echinozoa</taxon>
        <taxon>Holothuroidea</taxon>
        <taxon>Aspidochirotacea</taxon>
        <taxon>Aspidochirotida</taxon>
        <taxon>Stichopodidae</taxon>
        <taxon>Apostichopus</taxon>
    </lineage>
</organism>
<evidence type="ECO:0000313" key="3">
    <source>
        <dbReference type="Proteomes" id="UP000230750"/>
    </source>
</evidence>
<dbReference type="InterPro" id="IPR039120">
    <property type="entry name" value="UBFD1"/>
</dbReference>
<dbReference type="GO" id="GO:0045296">
    <property type="term" value="F:cadherin binding"/>
    <property type="evidence" value="ECO:0007669"/>
    <property type="project" value="TreeGrafter"/>
</dbReference>